<evidence type="ECO:0000256" key="3">
    <source>
        <dbReference type="ARBA" id="ARBA00022475"/>
    </source>
</evidence>
<evidence type="ECO:0000256" key="1">
    <source>
        <dbReference type="ARBA" id="ARBA00004162"/>
    </source>
</evidence>
<dbReference type="Gene3D" id="1.20.5.3310">
    <property type="match status" value="1"/>
</dbReference>
<dbReference type="GO" id="GO:0043953">
    <property type="term" value="P:protein transport by the Tat complex"/>
    <property type="evidence" value="ECO:0007669"/>
    <property type="project" value="UniProtKB-UniRule"/>
</dbReference>
<feature type="compositionally biased region" description="Basic and acidic residues" evidence="10">
    <location>
        <begin position="57"/>
        <end position="69"/>
    </location>
</feature>
<dbReference type="EMBL" id="RKRE01000001">
    <property type="protein sequence ID" value="RPF49316.1"/>
    <property type="molecule type" value="Genomic_DNA"/>
</dbReference>
<keyword evidence="12" id="KW-1185">Reference proteome</keyword>
<evidence type="ECO:0000256" key="9">
    <source>
        <dbReference type="HAMAP-Rule" id="MF_00236"/>
    </source>
</evidence>
<keyword evidence="6 9" id="KW-1133">Transmembrane helix</keyword>
<evidence type="ECO:0000256" key="8">
    <source>
        <dbReference type="ARBA" id="ARBA00023136"/>
    </source>
</evidence>
<comment type="similarity">
    <text evidence="9">Belongs to the TatA/E family.</text>
</comment>
<evidence type="ECO:0000256" key="4">
    <source>
        <dbReference type="ARBA" id="ARBA00022692"/>
    </source>
</evidence>
<dbReference type="GO" id="GO:0008320">
    <property type="term" value="F:protein transmembrane transporter activity"/>
    <property type="evidence" value="ECO:0007669"/>
    <property type="project" value="UniProtKB-UniRule"/>
</dbReference>
<reference evidence="11 12" key="1">
    <citation type="submission" date="2018-11" db="EMBL/GenBank/DDBJ databases">
        <title>Genomic Encyclopedia of Type Strains, Phase IV (KMG-IV): sequencing the most valuable type-strain genomes for metagenomic binning, comparative biology and taxonomic classification.</title>
        <authorList>
            <person name="Goeker M."/>
        </authorList>
    </citation>
    <scope>NUCLEOTIDE SEQUENCE [LARGE SCALE GENOMIC DNA]</scope>
    <source>
        <strain evidence="11 12">DSM 102936</strain>
    </source>
</reference>
<dbReference type="InterPro" id="IPR006312">
    <property type="entry name" value="TatA/E"/>
</dbReference>
<comment type="subcellular location">
    <subcellularLocation>
        <location evidence="1 9">Cell membrane</location>
        <topology evidence="1 9">Single-pass membrane protein</topology>
    </subcellularLocation>
</comment>
<evidence type="ECO:0000256" key="7">
    <source>
        <dbReference type="ARBA" id="ARBA00023010"/>
    </source>
</evidence>
<dbReference type="NCBIfam" id="NF011430">
    <property type="entry name" value="PRK14861.1"/>
    <property type="match status" value="1"/>
</dbReference>
<evidence type="ECO:0000256" key="10">
    <source>
        <dbReference type="SAM" id="MobiDB-lite"/>
    </source>
</evidence>
<accession>A0A3N5AVS2</accession>
<organism evidence="11 12">
    <name type="scientific">Thermodesulfitimonas autotrophica</name>
    <dbReference type="NCBI Taxonomy" id="1894989"/>
    <lineage>
        <taxon>Bacteria</taxon>
        <taxon>Bacillati</taxon>
        <taxon>Bacillota</taxon>
        <taxon>Clostridia</taxon>
        <taxon>Thermoanaerobacterales</taxon>
        <taxon>Thermoanaerobacteraceae</taxon>
        <taxon>Thermodesulfitimonas</taxon>
    </lineage>
</organism>
<comment type="caution">
    <text evidence="11">The sequence shown here is derived from an EMBL/GenBank/DDBJ whole genome shotgun (WGS) entry which is preliminary data.</text>
</comment>
<feature type="region of interest" description="Disordered" evidence="10">
    <location>
        <begin position="40"/>
        <end position="69"/>
    </location>
</feature>
<dbReference type="NCBIfam" id="TIGR01411">
    <property type="entry name" value="tatAE"/>
    <property type="match status" value="1"/>
</dbReference>
<evidence type="ECO:0000256" key="6">
    <source>
        <dbReference type="ARBA" id="ARBA00022989"/>
    </source>
</evidence>
<gene>
    <name evidence="9" type="primary">tatA</name>
    <name evidence="11" type="ORF">EDD75_0122</name>
</gene>
<dbReference type="HAMAP" id="MF_00236">
    <property type="entry name" value="TatA_E"/>
    <property type="match status" value="1"/>
</dbReference>
<keyword evidence="5 9" id="KW-0653">Protein transport</keyword>
<sequence>MIPRIGPAELVLILGLAVVLFGPKKLPELGRSLGKTLREFRKSTQGADESNEAGGLAEKDGKAGEPVRS</sequence>
<proteinExistence type="inferred from homology"/>
<evidence type="ECO:0000256" key="5">
    <source>
        <dbReference type="ARBA" id="ARBA00022927"/>
    </source>
</evidence>
<evidence type="ECO:0000313" key="12">
    <source>
        <dbReference type="Proteomes" id="UP000282654"/>
    </source>
</evidence>
<dbReference type="Pfam" id="PF02416">
    <property type="entry name" value="TatA_B_E"/>
    <property type="match status" value="1"/>
</dbReference>
<dbReference type="AlphaFoldDB" id="A0A3N5AVS2"/>
<name>A0A3N5AVS2_9THEO</name>
<comment type="function">
    <text evidence="9">Part of the twin-arginine translocation (Tat) system that transports large folded proteins containing a characteristic twin-arginine motif in their signal peptide across membranes. TatA could form the protein-conducting channel of the Tat system.</text>
</comment>
<dbReference type="PANTHER" id="PTHR42982:SF1">
    <property type="entry name" value="SEC-INDEPENDENT PROTEIN TRANSLOCASE PROTEIN TATA"/>
    <property type="match status" value="1"/>
</dbReference>
<protein>
    <recommendedName>
        <fullName evidence="9">Sec-independent protein translocase protein TatA</fullName>
    </recommendedName>
</protein>
<dbReference type="Proteomes" id="UP000282654">
    <property type="component" value="Unassembled WGS sequence"/>
</dbReference>
<evidence type="ECO:0000313" key="11">
    <source>
        <dbReference type="EMBL" id="RPF49316.1"/>
    </source>
</evidence>
<dbReference type="PANTHER" id="PTHR42982">
    <property type="entry name" value="SEC-INDEPENDENT PROTEIN TRANSLOCASE PROTEIN TATA"/>
    <property type="match status" value="1"/>
</dbReference>
<dbReference type="InterPro" id="IPR003369">
    <property type="entry name" value="TatA/B/E"/>
</dbReference>
<keyword evidence="2 9" id="KW-0813">Transport</keyword>
<keyword evidence="8 9" id="KW-0472">Membrane</keyword>
<keyword evidence="4 9" id="KW-0812">Transmembrane</keyword>
<dbReference type="GO" id="GO:0033281">
    <property type="term" value="C:TAT protein transport complex"/>
    <property type="evidence" value="ECO:0007669"/>
    <property type="project" value="UniProtKB-UniRule"/>
</dbReference>
<keyword evidence="3 9" id="KW-1003">Cell membrane</keyword>
<dbReference type="RefSeq" id="WP_281277395.1">
    <property type="nucleotide sequence ID" value="NZ_RKRE01000001.1"/>
</dbReference>
<keyword evidence="7 9" id="KW-0811">Translocation</keyword>
<evidence type="ECO:0000256" key="2">
    <source>
        <dbReference type="ARBA" id="ARBA00022448"/>
    </source>
</evidence>
<comment type="subunit">
    <text evidence="9">Forms a complex with TatC.</text>
</comment>